<dbReference type="InterPro" id="IPR037493">
    <property type="entry name" value="ExoIII-like"/>
</dbReference>
<evidence type="ECO:0000256" key="7">
    <source>
        <dbReference type="PIRSR" id="PIRSR604808-2"/>
    </source>
</evidence>
<comment type="similarity">
    <text evidence="2">Belongs to the DNA repair enzymes AP/ExoA family.</text>
</comment>
<protein>
    <submittedName>
        <fullName evidence="10">Exodeoxyribonuclease III</fullName>
        <ecNumber evidence="10">3.1.11.2</ecNumber>
    </submittedName>
</protein>
<keyword evidence="4 10" id="KW-0378">Hydrolase</keyword>
<dbReference type="Gene3D" id="3.60.10.10">
    <property type="entry name" value="Endonuclease/exonuclease/phosphatase"/>
    <property type="match status" value="1"/>
</dbReference>
<dbReference type="GO" id="GO:0004519">
    <property type="term" value="F:endonuclease activity"/>
    <property type="evidence" value="ECO:0007669"/>
    <property type="project" value="InterPro"/>
</dbReference>
<dbReference type="GO" id="GO:0003677">
    <property type="term" value="F:DNA binding"/>
    <property type="evidence" value="ECO:0007669"/>
    <property type="project" value="InterPro"/>
</dbReference>
<evidence type="ECO:0000256" key="1">
    <source>
        <dbReference type="ARBA" id="ARBA00001936"/>
    </source>
</evidence>
<feature type="binding site" evidence="7">
    <location>
        <position position="250"/>
    </location>
    <ligand>
        <name>Mg(2+)</name>
        <dbReference type="ChEBI" id="CHEBI:18420"/>
        <label>1</label>
    </ligand>
</feature>
<keyword evidence="11" id="KW-1185">Reference proteome</keyword>
<feature type="active site" evidence="6">
    <location>
        <position position="109"/>
    </location>
</feature>
<dbReference type="GO" id="GO:0006281">
    <property type="term" value="P:DNA repair"/>
    <property type="evidence" value="ECO:0007669"/>
    <property type="project" value="InterPro"/>
</dbReference>
<accession>A0A7S8C1R3</accession>
<dbReference type="NCBIfam" id="TIGR00633">
    <property type="entry name" value="xth"/>
    <property type="match status" value="1"/>
</dbReference>
<feature type="binding site" evidence="7">
    <location>
        <position position="150"/>
    </location>
    <ligand>
        <name>Mg(2+)</name>
        <dbReference type="ChEBI" id="CHEBI:18420"/>
        <label>1</label>
    </ligand>
</feature>
<evidence type="ECO:0000256" key="5">
    <source>
        <dbReference type="ARBA" id="ARBA00022842"/>
    </source>
</evidence>
<name>A0A7S8C1R3_9HYPH</name>
<dbReference type="Proteomes" id="UP000593594">
    <property type="component" value="Chromosome"/>
</dbReference>
<dbReference type="KEGG" id="kmn:HW532_02505"/>
<comment type="cofactor">
    <cofactor evidence="7">
        <name>Mg(2+)</name>
        <dbReference type="ChEBI" id="CHEBI:18420"/>
    </cofactor>
    <cofactor evidence="7">
        <name>Mn(2+)</name>
        <dbReference type="ChEBI" id="CHEBI:29035"/>
    </cofactor>
    <text evidence="7">Probably binds two magnesium or manganese ions per subunit.</text>
</comment>
<dbReference type="EC" id="3.1.11.2" evidence="10"/>
<dbReference type="Pfam" id="PF03372">
    <property type="entry name" value="Exo_endo_phos"/>
    <property type="match status" value="1"/>
</dbReference>
<proteinExistence type="inferred from homology"/>
<dbReference type="EMBL" id="CP058214">
    <property type="protein sequence ID" value="QPC41692.1"/>
    <property type="molecule type" value="Genomic_DNA"/>
</dbReference>
<feature type="site" description="Transition state stabilizer" evidence="8">
    <location>
        <position position="152"/>
    </location>
</feature>
<gene>
    <name evidence="10" type="primary">xth</name>
    <name evidence="10" type="ORF">HW532_02505</name>
</gene>
<dbReference type="InterPro" id="IPR004808">
    <property type="entry name" value="AP_endonuc_1"/>
</dbReference>
<dbReference type="NCBIfam" id="TIGR00195">
    <property type="entry name" value="exoDNase_III"/>
    <property type="match status" value="1"/>
</dbReference>
<dbReference type="GO" id="GO:0008311">
    <property type="term" value="F:double-stranded DNA 3'-5' DNA exonuclease activity"/>
    <property type="evidence" value="ECO:0007669"/>
    <property type="project" value="UniProtKB-EC"/>
</dbReference>
<organism evidence="10 11">
    <name type="scientific">Kaustia mangrovi</name>
    <dbReference type="NCBI Taxonomy" id="2593653"/>
    <lineage>
        <taxon>Bacteria</taxon>
        <taxon>Pseudomonadati</taxon>
        <taxon>Pseudomonadota</taxon>
        <taxon>Alphaproteobacteria</taxon>
        <taxon>Hyphomicrobiales</taxon>
        <taxon>Parvibaculaceae</taxon>
        <taxon>Kaustia</taxon>
    </lineage>
</organism>
<evidence type="ECO:0000256" key="3">
    <source>
        <dbReference type="ARBA" id="ARBA00022723"/>
    </source>
</evidence>
<comment type="cofactor">
    <cofactor evidence="1">
        <name>Mn(2+)</name>
        <dbReference type="ChEBI" id="CHEBI:29035"/>
    </cofactor>
</comment>
<dbReference type="InterPro" id="IPR036691">
    <property type="entry name" value="Endo/exonu/phosph_ase_sf"/>
</dbReference>
<dbReference type="PANTHER" id="PTHR43250:SF2">
    <property type="entry name" value="EXODEOXYRIBONUCLEASE III"/>
    <property type="match status" value="1"/>
</dbReference>
<evidence type="ECO:0000256" key="4">
    <source>
        <dbReference type="ARBA" id="ARBA00022801"/>
    </source>
</evidence>
<dbReference type="PANTHER" id="PTHR43250">
    <property type="entry name" value="EXODEOXYRIBONUCLEASE III"/>
    <property type="match status" value="1"/>
</dbReference>
<feature type="binding site" evidence="7">
    <location>
        <position position="152"/>
    </location>
    <ligand>
        <name>Mg(2+)</name>
        <dbReference type="ChEBI" id="CHEBI:18420"/>
        <label>1</label>
    </ligand>
</feature>
<dbReference type="InterPro" id="IPR005135">
    <property type="entry name" value="Endo/exonuclease/phosphatase"/>
</dbReference>
<evidence type="ECO:0000256" key="8">
    <source>
        <dbReference type="PIRSR" id="PIRSR604808-3"/>
    </source>
</evidence>
<feature type="active site" description="Proton donor/acceptor" evidence="6">
    <location>
        <position position="150"/>
    </location>
</feature>
<evidence type="ECO:0000313" key="11">
    <source>
        <dbReference type="Proteomes" id="UP000593594"/>
    </source>
</evidence>
<evidence type="ECO:0000313" key="10">
    <source>
        <dbReference type="EMBL" id="QPC41692.1"/>
    </source>
</evidence>
<dbReference type="GO" id="GO:0046872">
    <property type="term" value="F:metal ion binding"/>
    <property type="evidence" value="ECO:0007669"/>
    <property type="project" value="UniProtKB-KW"/>
</dbReference>
<keyword evidence="3 7" id="KW-0479">Metal-binding</keyword>
<feature type="binding site" evidence="7">
    <location>
        <position position="7"/>
    </location>
    <ligand>
        <name>Mg(2+)</name>
        <dbReference type="ChEBI" id="CHEBI:18420"/>
        <label>1</label>
    </ligand>
</feature>
<feature type="domain" description="Endonuclease/exonuclease/phosphatase" evidence="9">
    <location>
        <begin position="4"/>
        <end position="251"/>
    </location>
</feature>
<reference evidence="10 11" key="1">
    <citation type="submission" date="2020-06" db="EMBL/GenBank/DDBJ databases">
        <title>Genome sequence of 2 isolates from Red Sea Mangroves.</title>
        <authorList>
            <person name="Sefrji F."/>
            <person name="Michoud G."/>
            <person name="Merlino G."/>
            <person name="Daffonchio D."/>
        </authorList>
    </citation>
    <scope>NUCLEOTIDE SEQUENCE [LARGE SCALE GENOMIC DNA]</scope>
    <source>
        <strain evidence="10 11">R1DC25</strain>
    </source>
</reference>
<feature type="site" description="Interaction with DNA substrate" evidence="8">
    <location>
        <position position="251"/>
    </location>
</feature>
<dbReference type="SUPFAM" id="SSF56219">
    <property type="entry name" value="DNase I-like"/>
    <property type="match status" value="1"/>
</dbReference>
<feature type="binding site" evidence="7">
    <location>
        <position position="34"/>
    </location>
    <ligand>
        <name>Mg(2+)</name>
        <dbReference type="ChEBI" id="CHEBI:18420"/>
        <label>1</label>
    </ligand>
</feature>
<evidence type="ECO:0000259" key="9">
    <source>
        <dbReference type="Pfam" id="PF03372"/>
    </source>
</evidence>
<dbReference type="PROSITE" id="PS00728">
    <property type="entry name" value="AP_NUCLEASE_F1_3"/>
    <property type="match status" value="1"/>
</dbReference>
<feature type="site" description="Important for catalytic activity" evidence="8">
    <location>
        <position position="221"/>
    </location>
</feature>
<dbReference type="RefSeq" id="WP_213162914.1">
    <property type="nucleotide sequence ID" value="NZ_CP058214.1"/>
</dbReference>
<keyword evidence="7" id="KW-0464">Manganese</keyword>
<dbReference type="PROSITE" id="PS51435">
    <property type="entry name" value="AP_NUCLEASE_F1_4"/>
    <property type="match status" value="1"/>
</dbReference>
<keyword evidence="5 7" id="KW-0460">Magnesium</keyword>
<sequence length="260" mass="28890">MQIATWNINGVKARLDNLLEWLRSAGPDVCCLQEIKSEDAAFPRGAIEDLGYNVATHGQKGFNGVAVLSKHPFDEVLPRLPGDDADEQARYLEAVISTGEGAVRVASIYLPNGNPPDTEKFTYKLAWMDRLHAHAEATLRLEEAFVMAGDYNIIPEPEDAHDPAAWEGDALFRPDSRGKFRSLLNLGLTDALRACTDAAETYTFWDYQGGAWQKNNGIRIDHLLLSPQAADRLKSCRVDKHTRAWERPSDHVPVVIDLAV</sequence>
<evidence type="ECO:0000256" key="2">
    <source>
        <dbReference type="ARBA" id="ARBA00007092"/>
    </source>
</evidence>
<feature type="binding site" evidence="7">
    <location>
        <position position="251"/>
    </location>
    <ligand>
        <name>Mg(2+)</name>
        <dbReference type="ChEBI" id="CHEBI:18420"/>
        <label>1</label>
    </ligand>
</feature>
<evidence type="ECO:0000256" key="6">
    <source>
        <dbReference type="PIRSR" id="PIRSR604808-1"/>
    </source>
</evidence>
<dbReference type="CDD" id="cd09086">
    <property type="entry name" value="ExoIII-like_AP-endo"/>
    <property type="match status" value="1"/>
</dbReference>
<feature type="active site" description="Proton acceptor" evidence="6">
    <location>
        <position position="251"/>
    </location>
</feature>
<dbReference type="InterPro" id="IPR020848">
    <property type="entry name" value="AP_endonuclease_F1_CS"/>
</dbReference>
<dbReference type="AlphaFoldDB" id="A0A7S8C1R3"/>